<keyword evidence="1" id="KW-1133">Transmembrane helix</keyword>
<dbReference type="EMBL" id="JACVDA010000025">
    <property type="protein sequence ID" value="MBK1469108.1"/>
    <property type="molecule type" value="Genomic_DNA"/>
</dbReference>
<organism evidence="2 3">
    <name type="scientific">Parvimonas parva</name>
    <dbReference type="NCBI Taxonomy" id="2769485"/>
    <lineage>
        <taxon>Bacteria</taxon>
        <taxon>Bacillati</taxon>
        <taxon>Bacillota</taxon>
        <taxon>Tissierellia</taxon>
        <taxon>Tissierellales</taxon>
        <taxon>Peptoniphilaceae</taxon>
        <taxon>Parvimonas</taxon>
    </lineage>
</organism>
<evidence type="ECO:0000256" key="1">
    <source>
        <dbReference type="SAM" id="Phobius"/>
    </source>
</evidence>
<accession>A0ABS1CAH7</accession>
<feature type="transmembrane region" description="Helical" evidence="1">
    <location>
        <begin position="6"/>
        <end position="29"/>
    </location>
</feature>
<dbReference type="Proteomes" id="UP000823123">
    <property type="component" value="Unassembled WGS sequence"/>
</dbReference>
<reference evidence="2 3" key="1">
    <citation type="submission" date="2020-09" db="EMBL/GenBank/DDBJ databases">
        <title>Parvimonas S3374 sp. nov.</title>
        <authorList>
            <person name="Buhl M."/>
        </authorList>
    </citation>
    <scope>NUCLEOTIDE SEQUENCE [LARGE SCALE GENOMIC DNA]</scope>
    <source>
        <strain evidence="2 3">S3374</strain>
    </source>
</reference>
<feature type="transmembrane region" description="Helical" evidence="1">
    <location>
        <begin position="88"/>
        <end position="106"/>
    </location>
</feature>
<protein>
    <submittedName>
        <fullName evidence="2">AzlD domain-containing protein</fullName>
    </submittedName>
</protein>
<dbReference type="RefSeq" id="WP_201275949.1">
    <property type="nucleotide sequence ID" value="NZ_JACVDA010000025.1"/>
</dbReference>
<feature type="transmembrane region" description="Helical" evidence="1">
    <location>
        <begin position="64"/>
        <end position="82"/>
    </location>
</feature>
<sequence>MDRYAYYVVATLVAAAITIIPKVLPLFFLRGKTFNKKLMTFFKIVPFTSMTVLILKEVLTIEPYSRLMIIVTIAVSAIVSYITENMILTVFASIFTTFIYLYCLSIF</sequence>
<name>A0ABS1CAH7_9FIRM</name>
<gene>
    <name evidence="2" type="ORF">IBJ83_07390</name>
</gene>
<proteinExistence type="predicted"/>
<comment type="caution">
    <text evidence="2">The sequence shown here is derived from an EMBL/GenBank/DDBJ whole genome shotgun (WGS) entry which is preliminary data.</text>
</comment>
<evidence type="ECO:0000313" key="2">
    <source>
        <dbReference type="EMBL" id="MBK1469108.1"/>
    </source>
</evidence>
<keyword evidence="1" id="KW-0812">Transmembrane</keyword>
<dbReference type="InterPro" id="IPR008407">
    <property type="entry name" value="Brnchd-chn_aa_trnsp_AzlD"/>
</dbReference>
<dbReference type="Pfam" id="PF05437">
    <property type="entry name" value="AzlD"/>
    <property type="match status" value="1"/>
</dbReference>
<keyword evidence="1" id="KW-0472">Membrane</keyword>
<keyword evidence="3" id="KW-1185">Reference proteome</keyword>
<evidence type="ECO:0000313" key="3">
    <source>
        <dbReference type="Proteomes" id="UP000823123"/>
    </source>
</evidence>